<feature type="compositionally biased region" description="Acidic residues" evidence="1">
    <location>
        <begin position="30"/>
        <end position="40"/>
    </location>
</feature>
<feature type="region of interest" description="Disordered" evidence="1">
    <location>
        <begin position="27"/>
        <end position="113"/>
    </location>
</feature>
<proteinExistence type="predicted"/>
<evidence type="ECO:0000256" key="1">
    <source>
        <dbReference type="SAM" id="MobiDB-lite"/>
    </source>
</evidence>
<gene>
    <name evidence="2" type="ORF">RDB_LOCUS22255</name>
</gene>
<comment type="caution">
    <text evidence="2">The sequence shown here is derived from an EMBL/GenBank/DDBJ whole genome shotgun (WGS) entry which is preliminary data.</text>
</comment>
<protein>
    <submittedName>
        <fullName evidence="2">Uncharacterized protein</fullName>
    </submittedName>
</protein>
<evidence type="ECO:0000313" key="3">
    <source>
        <dbReference type="Proteomes" id="UP000663888"/>
    </source>
</evidence>
<organism evidence="2 3">
    <name type="scientific">Rhizoctonia solani</name>
    <dbReference type="NCBI Taxonomy" id="456999"/>
    <lineage>
        <taxon>Eukaryota</taxon>
        <taxon>Fungi</taxon>
        <taxon>Dikarya</taxon>
        <taxon>Basidiomycota</taxon>
        <taxon>Agaricomycotina</taxon>
        <taxon>Agaricomycetes</taxon>
        <taxon>Cantharellales</taxon>
        <taxon>Ceratobasidiaceae</taxon>
        <taxon>Rhizoctonia</taxon>
    </lineage>
</organism>
<feature type="compositionally biased region" description="Acidic residues" evidence="1">
    <location>
        <begin position="90"/>
        <end position="104"/>
    </location>
</feature>
<name>A0A8H2XEL5_9AGAM</name>
<reference evidence="2" key="1">
    <citation type="submission" date="2021-01" db="EMBL/GenBank/DDBJ databases">
        <authorList>
            <person name="Kaushik A."/>
        </authorList>
    </citation>
    <scope>NUCLEOTIDE SEQUENCE</scope>
    <source>
        <strain evidence="2">AG4-R118</strain>
    </source>
</reference>
<dbReference type="AlphaFoldDB" id="A0A8H2XEL5"/>
<evidence type="ECO:0000313" key="2">
    <source>
        <dbReference type="EMBL" id="CAE6420325.1"/>
    </source>
</evidence>
<dbReference type="Proteomes" id="UP000663888">
    <property type="component" value="Unassembled WGS sequence"/>
</dbReference>
<sequence>MRVRKKSKWVTIVVPCPNCGCDCDVRLGGDDDAVAESSDSDSEHTSKRPRLERLEPNSHLEPSSEPDSEPEVNPVSEPDLGSELGFEPGFDSDPDPYTNSDEELVPTQTPPATHVERFFAKRPSFKYSSSQSIMAEFY</sequence>
<dbReference type="EMBL" id="CAJMWX010000558">
    <property type="protein sequence ID" value="CAE6420325.1"/>
    <property type="molecule type" value="Genomic_DNA"/>
</dbReference>
<accession>A0A8H2XEL5</accession>
<feature type="compositionally biased region" description="Basic and acidic residues" evidence="1">
    <location>
        <begin position="41"/>
        <end position="58"/>
    </location>
</feature>